<dbReference type="eggNOG" id="COG1082">
    <property type="taxonomic scope" value="Bacteria"/>
</dbReference>
<dbReference type="STRING" id="649349.Lbys_0401"/>
<dbReference type="Gene3D" id="3.20.20.150">
    <property type="entry name" value="Divalent-metal-dependent TIM barrel enzymes"/>
    <property type="match status" value="1"/>
</dbReference>
<evidence type="ECO:0000313" key="1">
    <source>
        <dbReference type="EMBL" id="ADQ16179.1"/>
    </source>
</evidence>
<evidence type="ECO:0000313" key="2">
    <source>
        <dbReference type="Proteomes" id="UP000007435"/>
    </source>
</evidence>
<reference key="1">
    <citation type="submission" date="2010-11" db="EMBL/GenBank/DDBJ databases">
        <title>The complete genome of Leadbetterella byssophila DSM 17132.</title>
        <authorList>
            <consortium name="US DOE Joint Genome Institute (JGI-PGF)"/>
            <person name="Lucas S."/>
            <person name="Copeland A."/>
            <person name="Lapidus A."/>
            <person name="Glavina del Rio T."/>
            <person name="Dalin E."/>
            <person name="Tice H."/>
            <person name="Bruce D."/>
            <person name="Goodwin L."/>
            <person name="Pitluck S."/>
            <person name="Kyrpides N."/>
            <person name="Mavromatis K."/>
            <person name="Ivanova N."/>
            <person name="Teshima H."/>
            <person name="Brettin T."/>
            <person name="Detter J.C."/>
            <person name="Han C."/>
            <person name="Tapia R."/>
            <person name="Land M."/>
            <person name="Hauser L."/>
            <person name="Markowitz V."/>
            <person name="Cheng J.-F."/>
            <person name="Hugenholtz P."/>
            <person name="Woyke T."/>
            <person name="Wu D."/>
            <person name="Tindall B."/>
            <person name="Pomrenke H.G."/>
            <person name="Brambilla E."/>
            <person name="Klenk H.-P."/>
            <person name="Eisen J.A."/>
        </authorList>
    </citation>
    <scope>NUCLEOTIDE SEQUENCE [LARGE SCALE GENOMIC DNA]</scope>
    <source>
        <strain>DSM 17132</strain>
    </source>
</reference>
<dbReference type="KEGG" id="lby:Lbys_0401"/>
<accession>E4RW36</accession>
<dbReference type="HOGENOM" id="CLU_041665_0_0_10"/>
<dbReference type="RefSeq" id="WP_013407234.1">
    <property type="nucleotide sequence ID" value="NC_014655.1"/>
</dbReference>
<protein>
    <recommendedName>
        <fullName evidence="3">Xylose isomerase domain-containing protein TIM barrel</fullName>
    </recommendedName>
</protein>
<keyword evidence="2" id="KW-1185">Reference proteome</keyword>
<dbReference type="Proteomes" id="UP000007435">
    <property type="component" value="Chromosome"/>
</dbReference>
<dbReference type="OrthoDB" id="9785907at2"/>
<dbReference type="EMBL" id="CP002305">
    <property type="protein sequence ID" value="ADQ16179.1"/>
    <property type="molecule type" value="Genomic_DNA"/>
</dbReference>
<dbReference type="InterPro" id="IPR036237">
    <property type="entry name" value="Xyl_isomerase-like_sf"/>
</dbReference>
<evidence type="ECO:0008006" key="3">
    <source>
        <dbReference type="Google" id="ProtNLM"/>
    </source>
</evidence>
<dbReference type="AlphaFoldDB" id="E4RW36"/>
<reference evidence="1 2" key="2">
    <citation type="journal article" date="2011" name="Stand. Genomic Sci.">
        <title>Complete genome sequence of Leadbetterella byssophila type strain (4M15).</title>
        <authorList>
            <person name="Abt B."/>
            <person name="Teshima H."/>
            <person name="Lucas S."/>
            <person name="Lapidus A."/>
            <person name="Del Rio T.G."/>
            <person name="Nolan M."/>
            <person name="Tice H."/>
            <person name="Cheng J.F."/>
            <person name="Pitluck S."/>
            <person name="Liolios K."/>
            <person name="Pagani I."/>
            <person name="Ivanova N."/>
            <person name="Mavromatis K."/>
            <person name="Pati A."/>
            <person name="Tapia R."/>
            <person name="Han C."/>
            <person name="Goodwin L."/>
            <person name="Chen A."/>
            <person name="Palaniappan K."/>
            <person name="Land M."/>
            <person name="Hauser L."/>
            <person name="Chang Y.J."/>
            <person name="Jeffries C.D."/>
            <person name="Rohde M."/>
            <person name="Goker M."/>
            <person name="Tindall B.J."/>
            <person name="Detter J.C."/>
            <person name="Woyke T."/>
            <person name="Bristow J."/>
            <person name="Eisen J.A."/>
            <person name="Markowitz V."/>
            <person name="Hugenholtz P."/>
            <person name="Klenk H.P."/>
            <person name="Kyrpides N.C."/>
        </authorList>
    </citation>
    <scope>NUCLEOTIDE SEQUENCE [LARGE SCALE GENOMIC DNA]</scope>
    <source>
        <strain evidence="2">DSM 17132 / JCM 16389 / KACC 11308 / NBRC 106382 / 4M15</strain>
    </source>
</reference>
<dbReference type="SUPFAM" id="SSF51658">
    <property type="entry name" value="Xylose isomerase-like"/>
    <property type="match status" value="1"/>
</dbReference>
<proteinExistence type="predicted"/>
<dbReference type="NCBIfam" id="NF035939">
    <property type="entry name" value="TIM_EboE"/>
    <property type="match status" value="1"/>
</dbReference>
<organism evidence="1 2">
    <name type="scientific">Leadbetterella byssophila (strain DSM 17132 / JCM 16389 / KACC 11308 / NBRC 106382 / 4M15)</name>
    <dbReference type="NCBI Taxonomy" id="649349"/>
    <lineage>
        <taxon>Bacteria</taxon>
        <taxon>Pseudomonadati</taxon>
        <taxon>Bacteroidota</taxon>
        <taxon>Cytophagia</taxon>
        <taxon>Cytophagales</taxon>
        <taxon>Leadbetterellaceae</taxon>
        <taxon>Leadbetterella</taxon>
    </lineage>
</organism>
<gene>
    <name evidence="1" type="ordered locus">Lbys_0401</name>
</gene>
<sequence length="383" mass="43882">MKHIGYCTNIHPGVSWEEHFSILRSSIPVIKKAVSPDMPFGLGLRLSHAASLTLDIDAFSAWLKAEGCYVFTMNGFPYGEFHGAVVKDQVHAPDWTTKERRDYTIRLFEILAKLLPDFLDKGGVSTSPLSYRYWWKDEVALKQAVELSTQHILDVVEALVKIKEETGKSLHLDIEPEPDGVLENSEEFIDWYMNTLIPSACKRWAGGEALVKEHVQLCFDICHFAVEFEEPEAAVRRLGELGIKTGKIQVSSALKVDLKTRAEEKLAVLKRFDEPVYLHQVVAKRLDGSFESFRDLGEAFEAYENYKFEEWRIHYHVPLFADEYSELQSTQGEIIKTFQVLKDTNFTDQLEIETYTWGVLPPALQVPLNDSIIREIAWVKRQL</sequence>
<name>E4RW36_LEAB4</name>